<evidence type="ECO:0000313" key="1">
    <source>
        <dbReference type="EMBL" id="SPW48092.1"/>
    </source>
</evidence>
<dbReference type="Proteomes" id="UP000250561">
    <property type="component" value="Unassembled WGS sequence"/>
</dbReference>
<organism evidence="1 2">
    <name type="scientific">Escherichia coli</name>
    <dbReference type="NCBI Taxonomy" id="562"/>
    <lineage>
        <taxon>Bacteria</taxon>
        <taxon>Pseudomonadati</taxon>
        <taxon>Pseudomonadota</taxon>
        <taxon>Gammaproteobacteria</taxon>
        <taxon>Enterobacterales</taxon>
        <taxon>Enterobacteriaceae</taxon>
        <taxon>Escherichia</taxon>
    </lineage>
</organism>
<sequence>MLDALEKKHGALLQCRAVNFWRGLSSNMLSRMMCDALHEADSGEGGHLLNRYSRSATVSRGFII</sequence>
<accession>A0A2X1K5Z9</accession>
<gene>
    <name evidence="1" type="ORF">NCTC11126_03570</name>
</gene>
<evidence type="ECO:0000313" key="2">
    <source>
        <dbReference type="Proteomes" id="UP000250561"/>
    </source>
</evidence>
<reference evidence="1 2" key="1">
    <citation type="submission" date="2018-06" db="EMBL/GenBank/DDBJ databases">
        <authorList>
            <consortium name="Pathogen Informatics"/>
            <person name="Doyle S."/>
        </authorList>
    </citation>
    <scope>NUCLEOTIDE SEQUENCE [LARGE SCALE GENOMIC DNA]</scope>
    <source>
        <strain evidence="1 2">NCTC11126</strain>
    </source>
</reference>
<name>A0A2X1K5Z9_ECOLX</name>
<protein>
    <submittedName>
        <fullName evidence="1">PTS system transporter subunit IIA</fullName>
    </submittedName>
</protein>
<proteinExistence type="predicted"/>
<dbReference type="EMBL" id="UARS01000007">
    <property type="protein sequence ID" value="SPW48092.1"/>
    <property type="molecule type" value="Genomic_DNA"/>
</dbReference>
<dbReference type="AlphaFoldDB" id="A0A2X1K5Z9"/>